<protein>
    <submittedName>
        <fullName evidence="1">Uncharacterized protein</fullName>
    </submittedName>
</protein>
<evidence type="ECO:0000313" key="2">
    <source>
        <dbReference type="Proteomes" id="UP000324598"/>
    </source>
</evidence>
<sequence length="138" mass="15595">MAFVVLIKGQLLLKLTRGAYMRRIVKDWETKSGLRAVIMHMNYSHLCGYVELPDTLSSKNFTGYNGDEEEVCYVNVHGGVTWQDSLEEMGGLNTVGFDCAHAGDKTWFNPNGVPRTEEFCINECEQLAKQLRDLESNV</sequence>
<reference evidence="1 2" key="1">
    <citation type="submission" date="2019-07" db="EMBL/GenBank/DDBJ databases">
        <title>Complete genome sequence of SGF2, a novel phage infecting Shigella flexneri.</title>
        <authorList>
            <person name="Lu H."/>
            <person name="Liu X."/>
            <person name="Lu M."/>
            <person name="Liu H."/>
        </authorList>
    </citation>
    <scope>NUCLEOTIDE SEQUENCE [LARGE SCALE GENOMIC DNA]</scope>
</reference>
<accession>A0A5C1K9J8</accession>
<dbReference type="RefSeq" id="YP_010673890.1">
    <property type="nucleotide sequence ID" value="NC_070988.1"/>
</dbReference>
<dbReference type="Proteomes" id="UP000324598">
    <property type="component" value="Segment"/>
</dbReference>
<evidence type="ECO:0000313" key="1">
    <source>
        <dbReference type="EMBL" id="QEM42674.1"/>
    </source>
</evidence>
<dbReference type="KEGG" id="vg:77950193"/>
<name>A0A5C1K9J8_9CAUD</name>
<keyword evidence="2" id="KW-1185">Reference proteome</keyword>
<dbReference type="EMBL" id="MN148435">
    <property type="protein sequence ID" value="QEM42674.1"/>
    <property type="molecule type" value="Genomic_DNA"/>
</dbReference>
<dbReference type="GeneID" id="77950193"/>
<proteinExistence type="predicted"/>
<organism evidence="1 2">
    <name type="scientific">Shigella phage SGF2</name>
    <dbReference type="NCBI Taxonomy" id="2601630"/>
    <lineage>
        <taxon>Viruses</taxon>
        <taxon>Duplodnaviria</taxon>
        <taxon>Heunggongvirae</taxon>
        <taxon>Uroviricota</taxon>
        <taxon>Caudoviricetes</taxon>
        <taxon>Mktvariviridae</taxon>
        <taxon>Gordonclarkvirinae</taxon>
        <taxon>Kuravirus</taxon>
        <taxon>Kuravirus SGF2</taxon>
    </lineage>
</organism>